<protein>
    <submittedName>
        <fullName evidence="2">Uncharacterized protein DUF4956</fullName>
    </submittedName>
</protein>
<dbReference type="Proteomes" id="UP000292927">
    <property type="component" value="Unassembled WGS sequence"/>
</dbReference>
<evidence type="ECO:0000313" key="3">
    <source>
        <dbReference type="Proteomes" id="UP000292927"/>
    </source>
</evidence>
<comment type="caution">
    <text evidence="2">The sequence shown here is derived from an EMBL/GenBank/DDBJ whole genome shotgun (WGS) entry which is preliminary data.</text>
</comment>
<reference evidence="2 3" key="1">
    <citation type="submission" date="2019-02" db="EMBL/GenBank/DDBJ databases">
        <title>Genomic Encyclopedia of Type Strains, Phase IV (KMG-IV): sequencing the most valuable type-strain genomes for metagenomic binning, comparative biology and taxonomic classification.</title>
        <authorList>
            <person name="Goeker M."/>
        </authorList>
    </citation>
    <scope>NUCLEOTIDE SEQUENCE [LARGE SCALE GENOMIC DNA]</scope>
    <source>
        <strain evidence="2 3">DSM 29486</strain>
    </source>
</reference>
<dbReference type="Pfam" id="PF16316">
    <property type="entry name" value="DUF4956"/>
    <property type="match status" value="1"/>
</dbReference>
<keyword evidence="3" id="KW-1185">Reference proteome</keyword>
<keyword evidence="1" id="KW-0812">Transmembrane</keyword>
<proteinExistence type="predicted"/>
<feature type="transmembrane region" description="Helical" evidence="1">
    <location>
        <begin position="100"/>
        <end position="133"/>
    </location>
</feature>
<evidence type="ECO:0000256" key="1">
    <source>
        <dbReference type="SAM" id="Phobius"/>
    </source>
</evidence>
<keyword evidence="1" id="KW-1133">Transmembrane helix</keyword>
<organism evidence="2 3">
    <name type="scientific">Cuneatibacter caecimuris</name>
    <dbReference type="NCBI Taxonomy" id="1796618"/>
    <lineage>
        <taxon>Bacteria</taxon>
        <taxon>Bacillati</taxon>
        <taxon>Bacillota</taxon>
        <taxon>Clostridia</taxon>
        <taxon>Lachnospirales</taxon>
        <taxon>Lachnospiraceae</taxon>
        <taxon>Cuneatibacter</taxon>
    </lineage>
</organism>
<gene>
    <name evidence="2" type="ORF">EV209_0267</name>
</gene>
<feature type="transmembrane region" description="Helical" evidence="1">
    <location>
        <begin position="20"/>
        <end position="43"/>
    </location>
</feature>
<keyword evidence="1" id="KW-0472">Membrane</keyword>
<sequence>MLDLVFNSVMDTAAAGSASPWAMILCTVFSLLLGICGAGIYMYKNTYRKNFVVTLALLPAMVQVVIMLVNGNLGAGVAVVGAFSLIRFRSVPGSAKEISSIFFAMAIGLATGMGYLGFAVMFLALIGAAMVLLQALPFGNGSGMARELKIMIPEDLDYEGLFDDIFDFYLTENELERVKTSNMGSLYELQYRVELKKGISVKQMMDEIRVRNGNLNVSCSKTDLNREEL</sequence>
<dbReference type="InterPro" id="IPR032531">
    <property type="entry name" value="DUF4956"/>
</dbReference>
<dbReference type="AlphaFoldDB" id="A0A4Q7PMK9"/>
<accession>A0A4Q7PMK9</accession>
<feature type="transmembrane region" description="Helical" evidence="1">
    <location>
        <begin position="55"/>
        <end position="88"/>
    </location>
</feature>
<name>A0A4Q7PMK9_9FIRM</name>
<dbReference type="OrthoDB" id="9803265at2"/>
<evidence type="ECO:0000313" key="2">
    <source>
        <dbReference type="EMBL" id="RZT02159.1"/>
    </source>
</evidence>
<dbReference type="EMBL" id="SGXF01000001">
    <property type="protein sequence ID" value="RZT02159.1"/>
    <property type="molecule type" value="Genomic_DNA"/>
</dbReference>